<evidence type="ECO:0000256" key="11">
    <source>
        <dbReference type="ARBA" id="ARBA00023136"/>
    </source>
</evidence>
<evidence type="ECO:0000256" key="5">
    <source>
        <dbReference type="ARBA" id="ARBA00022448"/>
    </source>
</evidence>
<gene>
    <name evidence="14" type="primary">ccmD</name>
    <name evidence="14" type="ORF">BEI_3139</name>
</gene>
<dbReference type="AlphaFoldDB" id="A0A291PB47"/>
<keyword evidence="7 12" id="KW-0997">Cell inner membrane</keyword>
<accession>A0A291PB47</accession>
<evidence type="ECO:0000256" key="10">
    <source>
        <dbReference type="ARBA" id="ARBA00022989"/>
    </source>
</evidence>
<dbReference type="InterPro" id="IPR052075">
    <property type="entry name" value="Heme_exporter_D"/>
</dbReference>
<dbReference type="NCBIfam" id="TIGR03141">
    <property type="entry name" value="cytochro_ccmD"/>
    <property type="match status" value="1"/>
</dbReference>
<dbReference type="KEGG" id="hbe:BEI_3139"/>
<keyword evidence="11 12" id="KW-0472">Membrane</keyword>
<protein>
    <recommendedName>
        <fullName evidence="4 12">Heme exporter protein D</fullName>
    </recommendedName>
</protein>
<dbReference type="Pfam" id="PF04995">
    <property type="entry name" value="CcmD"/>
    <property type="match status" value="1"/>
</dbReference>
<evidence type="ECO:0000256" key="9">
    <source>
        <dbReference type="ARBA" id="ARBA00022748"/>
    </source>
</evidence>
<evidence type="ECO:0000313" key="15">
    <source>
        <dbReference type="Proteomes" id="UP000219993"/>
    </source>
</evidence>
<dbReference type="GO" id="GO:1903607">
    <property type="term" value="P:cytochrome c biosynthetic process"/>
    <property type="evidence" value="ECO:0007669"/>
    <property type="project" value="TreeGrafter"/>
</dbReference>
<evidence type="ECO:0000256" key="1">
    <source>
        <dbReference type="ARBA" id="ARBA00002442"/>
    </source>
</evidence>
<evidence type="ECO:0000313" key="14">
    <source>
        <dbReference type="EMBL" id="ATJ84126.1"/>
    </source>
</evidence>
<dbReference type="GO" id="GO:0015886">
    <property type="term" value="P:heme transport"/>
    <property type="evidence" value="ECO:0007669"/>
    <property type="project" value="InterPro"/>
</dbReference>
<evidence type="ECO:0000256" key="6">
    <source>
        <dbReference type="ARBA" id="ARBA00022475"/>
    </source>
</evidence>
<dbReference type="GO" id="GO:0017004">
    <property type="term" value="P:cytochrome complex assembly"/>
    <property type="evidence" value="ECO:0007669"/>
    <property type="project" value="UniProtKB-KW"/>
</dbReference>
<keyword evidence="9 12" id="KW-0201">Cytochrome c-type biogenesis</keyword>
<feature type="compositionally biased region" description="Basic and acidic residues" evidence="13">
    <location>
        <begin position="57"/>
        <end position="72"/>
    </location>
</feature>
<dbReference type="EMBL" id="CP021435">
    <property type="protein sequence ID" value="ATJ84126.1"/>
    <property type="molecule type" value="Genomic_DNA"/>
</dbReference>
<evidence type="ECO:0000256" key="12">
    <source>
        <dbReference type="RuleBase" id="RU363101"/>
    </source>
</evidence>
<name>A0A291PB47_9GAMM</name>
<comment type="function">
    <text evidence="1 12">Required for the export of heme to the periplasm for the biogenesis of c-type cytochromes.</text>
</comment>
<evidence type="ECO:0000256" key="7">
    <source>
        <dbReference type="ARBA" id="ARBA00022519"/>
    </source>
</evidence>
<feature type="transmembrane region" description="Helical" evidence="12">
    <location>
        <begin position="20"/>
        <end position="37"/>
    </location>
</feature>
<dbReference type="GO" id="GO:0005886">
    <property type="term" value="C:plasma membrane"/>
    <property type="evidence" value="ECO:0007669"/>
    <property type="project" value="UniProtKB-SubCell"/>
</dbReference>
<keyword evidence="6 12" id="KW-1003">Cell membrane</keyword>
<reference evidence="14 15" key="1">
    <citation type="journal article" date="2017" name="Sci. Rep.">
        <title>Revealing the Saline Adaptation Strategies of the Halophilic Bacterium Halomonas beimenensis through High-throughput Omics and Transposon Mutagenesis Approaches.</title>
        <authorList>
            <person name="Chen Y.H."/>
            <person name="Lin S.S."/>
            <person name="Shyu Y.T."/>
        </authorList>
    </citation>
    <scope>NUCLEOTIDE SEQUENCE [LARGE SCALE GENOMIC DNA]</scope>
    <source>
        <strain evidence="14 15">NTU-111</strain>
    </source>
</reference>
<dbReference type="InterPro" id="IPR007078">
    <property type="entry name" value="Haem_export_protD_CcmD"/>
</dbReference>
<feature type="region of interest" description="Disordered" evidence="13">
    <location>
        <begin position="51"/>
        <end position="72"/>
    </location>
</feature>
<dbReference type="RefSeq" id="WP_097790363.1">
    <property type="nucleotide sequence ID" value="NZ_BAAADT010000035.1"/>
</dbReference>
<sequence>MAFESVSAFLAMGGHAPYVWTAYGATAALLLGVGWHARAERRRVIRELRRRARRERRQVESTRVSTDEGHAR</sequence>
<keyword evidence="8 12" id="KW-0812">Transmembrane</keyword>
<keyword evidence="15" id="KW-1185">Reference proteome</keyword>
<evidence type="ECO:0000256" key="8">
    <source>
        <dbReference type="ARBA" id="ARBA00022692"/>
    </source>
</evidence>
<evidence type="ECO:0000256" key="13">
    <source>
        <dbReference type="SAM" id="MobiDB-lite"/>
    </source>
</evidence>
<evidence type="ECO:0000256" key="4">
    <source>
        <dbReference type="ARBA" id="ARBA00016461"/>
    </source>
</evidence>
<organism evidence="14 15">
    <name type="scientific">Halomonas beimenensis</name>
    <dbReference type="NCBI Taxonomy" id="475662"/>
    <lineage>
        <taxon>Bacteria</taxon>
        <taxon>Pseudomonadati</taxon>
        <taxon>Pseudomonadota</taxon>
        <taxon>Gammaproteobacteria</taxon>
        <taxon>Oceanospirillales</taxon>
        <taxon>Halomonadaceae</taxon>
        <taxon>Halomonas</taxon>
    </lineage>
</organism>
<evidence type="ECO:0000256" key="3">
    <source>
        <dbReference type="ARBA" id="ARBA00008741"/>
    </source>
</evidence>
<dbReference type="PANTHER" id="PTHR37531">
    <property type="entry name" value="HEME EXPORTER PROTEIN D"/>
    <property type="match status" value="1"/>
</dbReference>
<keyword evidence="5 12" id="KW-0813">Transport</keyword>
<evidence type="ECO:0000256" key="2">
    <source>
        <dbReference type="ARBA" id="ARBA00004377"/>
    </source>
</evidence>
<comment type="subcellular location">
    <subcellularLocation>
        <location evidence="2 12">Cell inner membrane</location>
        <topology evidence="2 12">Single-pass membrane protein</topology>
    </subcellularLocation>
</comment>
<keyword evidence="10 12" id="KW-1133">Transmembrane helix</keyword>
<proteinExistence type="inferred from homology"/>
<dbReference type="Proteomes" id="UP000219993">
    <property type="component" value="Chromosome"/>
</dbReference>
<comment type="similarity">
    <text evidence="3 12">Belongs to the CcmD/CycX/HelD family.</text>
</comment>
<dbReference type="PANTHER" id="PTHR37531:SF1">
    <property type="entry name" value="HEME EXPORTER PROTEIN D"/>
    <property type="match status" value="1"/>
</dbReference>